<evidence type="ECO:0000259" key="4">
    <source>
        <dbReference type="SMART" id="SM00860"/>
    </source>
</evidence>
<evidence type="ECO:0000256" key="3">
    <source>
        <dbReference type="PROSITE-ProRule" id="PRU00339"/>
    </source>
</evidence>
<keyword evidence="1" id="KW-0677">Repeat</keyword>
<dbReference type="InterPro" id="IPR018958">
    <property type="entry name" value="Knr4/Smi1-like_dom"/>
</dbReference>
<dbReference type="InterPro" id="IPR019734">
    <property type="entry name" value="TPR_rpt"/>
</dbReference>
<evidence type="ECO:0000313" key="6">
    <source>
        <dbReference type="Proteomes" id="UP000342249"/>
    </source>
</evidence>
<reference evidence="5 6" key="1">
    <citation type="journal article" date="2019" name="Lett. Appl. Microbiol.">
        <title>A case of 'blown pack' spoilage of vacuum-packaged pork likely associated with Clostridium estertheticum in Canada.</title>
        <authorList>
            <person name="Zhang P."/>
            <person name="Ward P."/>
            <person name="McMullen L.M."/>
            <person name="Yang X."/>
        </authorList>
    </citation>
    <scope>NUCLEOTIDE SEQUENCE [LARGE SCALE GENOMIC DNA]</scope>
    <source>
        <strain evidence="5 6">MA19</strain>
    </source>
</reference>
<dbReference type="AlphaFoldDB" id="A0A5N7J0P1"/>
<evidence type="ECO:0000256" key="2">
    <source>
        <dbReference type="ARBA" id="ARBA00022803"/>
    </source>
</evidence>
<feature type="repeat" description="TPR" evidence="3">
    <location>
        <begin position="173"/>
        <end position="206"/>
    </location>
</feature>
<dbReference type="PROSITE" id="PS50005">
    <property type="entry name" value="TPR"/>
    <property type="match status" value="3"/>
</dbReference>
<dbReference type="Gene3D" id="1.25.40.10">
    <property type="entry name" value="Tetratricopeptide repeat domain"/>
    <property type="match status" value="3"/>
</dbReference>
<proteinExistence type="predicted"/>
<dbReference type="SUPFAM" id="SSF48452">
    <property type="entry name" value="TPR-like"/>
    <property type="match status" value="1"/>
</dbReference>
<dbReference type="SMART" id="SM00860">
    <property type="entry name" value="SMI1_KNR4"/>
    <property type="match status" value="1"/>
</dbReference>
<dbReference type="InterPro" id="IPR037883">
    <property type="entry name" value="Knr4/Smi1-like_sf"/>
</dbReference>
<dbReference type="InterPro" id="IPR011990">
    <property type="entry name" value="TPR-like_helical_dom_sf"/>
</dbReference>
<feature type="repeat" description="TPR" evidence="3">
    <location>
        <begin position="70"/>
        <end position="103"/>
    </location>
</feature>
<organism evidence="5 6">
    <name type="scientific">Clostridium estertheticum</name>
    <dbReference type="NCBI Taxonomy" id="238834"/>
    <lineage>
        <taxon>Bacteria</taxon>
        <taxon>Bacillati</taxon>
        <taxon>Bacillota</taxon>
        <taxon>Clostridia</taxon>
        <taxon>Eubacteriales</taxon>
        <taxon>Clostridiaceae</taxon>
        <taxon>Clostridium</taxon>
    </lineage>
</organism>
<dbReference type="Proteomes" id="UP000342249">
    <property type="component" value="Unassembled WGS sequence"/>
</dbReference>
<dbReference type="InterPro" id="IPR050498">
    <property type="entry name" value="Ycf3"/>
</dbReference>
<name>A0A5N7J0P1_9CLOT</name>
<accession>A0A5N7J0P1</accession>
<dbReference type="Pfam" id="PF13181">
    <property type="entry name" value="TPR_8"/>
    <property type="match status" value="2"/>
</dbReference>
<feature type="domain" description="Knr4/Smi1-like" evidence="4">
    <location>
        <begin position="352"/>
        <end position="488"/>
    </location>
</feature>
<comment type="caution">
    <text evidence="5">The sequence shown here is derived from an EMBL/GenBank/DDBJ whole genome shotgun (WGS) entry which is preliminary data.</text>
</comment>
<dbReference type="EMBL" id="SPSF01000023">
    <property type="protein sequence ID" value="MPQ62304.1"/>
    <property type="molecule type" value="Genomic_DNA"/>
</dbReference>
<sequence>MKISEEVEKYTKLILSDKDNIDNYKNRAKLYISIRRYMDALKDYNEIIRICNKDSELFYERANIYLMMAESNLNKQGEMWRNKDRYNNALIDYNTVIELEPRNKKYYVARANLLTDIFEEDLEALNDYLLAFELDPNDDKVCSLIGNMYSLLNDDENSIKYYKLALKLNSQNYEVWYSLGSAYDVNDKVAEAIECYTTVINGDKHQNHVYYDRGSCYYRNKMYEKALMDLEMFIQLGEPENERTYFLRGNIYECLGNFEEALKEYKKVLSINREDYILDRIVQLYRKFKDVNLLKDEINGIIDGNKINSLSKPDKELVDKQESDIKVEENRDNLNKKIIVYGNITIKDEEKSISIKDLNEFEEYIGNILPEEYRRFILQCNGGKLNPYKFITKDKFIKSCAMNLLPLSNNKMPNIKEKYEIFNKGDLIPKNLLAIVMDPTESPICICLKGKNIGKIYYWNSAFEKDFVKPSYKNMHLVADNFDEFISGLYV</sequence>
<dbReference type="Gene3D" id="3.40.1580.10">
    <property type="entry name" value="SMI1/KNR4-like"/>
    <property type="match status" value="1"/>
</dbReference>
<evidence type="ECO:0000256" key="1">
    <source>
        <dbReference type="ARBA" id="ARBA00022737"/>
    </source>
</evidence>
<dbReference type="Pfam" id="PF09346">
    <property type="entry name" value="SMI1_KNR4"/>
    <property type="match status" value="1"/>
</dbReference>
<dbReference type="SUPFAM" id="SSF160631">
    <property type="entry name" value="SMI1/KNR4-like"/>
    <property type="match status" value="1"/>
</dbReference>
<evidence type="ECO:0000313" key="5">
    <source>
        <dbReference type="EMBL" id="MPQ62304.1"/>
    </source>
</evidence>
<dbReference type="Pfam" id="PF00515">
    <property type="entry name" value="TPR_1"/>
    <property type="match status" value="1"/>
</dbReference>
<dbReference type="RefSeq" id="WP_152752114.1">
    <property type="nucleotide sequence ID" value="NZ_SPSE01000025.1"/>
</dbReference>
<dbReference type="PANTHER" id="PTHR44858:SF1">
    <property type="entry name" value="UDP-N-ACETYLGLUCOSAMINE--PEPTIDE N-ACETYLGLUCOSAMINYLTRANSFERASE SPINDLY-RELATED"/>
    <property type="match status" value="1"/>
</dbReference>
<dbReference type="PANTHER" id="PTHR44858">
    <property type="entry name" value="TETRATRICOPEPTIDE REPEAT PROTEIN 6"/>
    <property type="match status" value="1"/>
</dbReference>
<feature type="repeat" description="TPR" evidence="3">
    <location>
        <begin position="242"/>
        <end position="275"/>
    </location>
</feature>
<protein>
    <submittedName>
        <fullName evidence="5">Tetratricopeptide repeat protein</fullName>
    </submittedName>
</protein>
<gene>
    <name evidence="5" type="ORF">E4V82_09265</name>
</gene>
<keyword evidence="2 3" id="KW-0802">TPR repeat</keyword>
<dbReference type="SMART" id="SM00028">
    <property type="entry name" value="TPR"/>
    <property type="match status" value="6"/>
</dbReference>